<dbReference type="Gene3D" id="1.10.357.10">
    <property type="entry name" value="Tetracycline Repressor, domain 2"/>
    <property type="match status" value="1"/>
</dbReference>
<evidence type="ECO:0000259" key="3">
    <source>
        <dbReference type="PROSITE" id="PS50977"/>
    </source>
</evidence>
<feature type="domain" description="HTH tetR-type" evidence="3">
    <location>
        <begin position="2"/>
        <end position="62"/>
    </location>
</feature>
<proteinExistence type="predicted"/>
<feature type="DNA-binding region" description="H-T-H motif" evidence="2">
    <location>
        <begin position="25"/>
        <end position="44"/>
    </location>
</feature>
<evidence type="ECO:0000313" key="4">
    <source>
        <dbReference type="EMBL" id="VDC19311.1"/>
    </source>
</evidence>
<dbReference type="PRINTS" id="PR00455">
    <property type="entry name" value="HTHTETR"/>
</dbReference>
<name>A0A3P5WFG7_9BACL</name>
<dbReference type="PANTHER" id="PTHR43479">
    <property type="entry name" value="ACREF/ENVCD OPERON REPRESSOR-RELATED"/>
    <property type="match status" value="1"/>
</dbReference>
<keyword evidence="1 2" id="KW-0238">DNA-binding</keyword>
<organism evidence="4 5">
    <name type="scientific">Filibacter tadaridae</name>
    <dbReference type="NCBI Taxonomy" id="2483811"/>
    <lineage>
        <taxon>Bacteria</taxon>
        <taxon>Bacillati</taxon>
        <taxon>Bacillota</taxon>
        <taxon>Bacilli</taxon>
        <taxon>Bacillales</taxon>
        <taxon>Caryophanaceae</taxon>
        <taxon>Filibacter</taxon>
    </lineage>
</organism>
<dbReference type="RefSeq" id="WP_124068701.1">
    <property type="nucleotide sequence ID" value="NZ_CBCRXF010000003.1"/>
</dbReference>
<reference evidence="4 5" key="1">
    <citation type="submission" date="2018-11" db="EMBL/GenBank/DDBJ databases">
        <authorList>
            <person name="Criscuolo A."/>
        </authorList>
    </citation>
    <scope>NUCLEOTIDE SEQUENCE [LARGE SCALE GENOMIC DNA]</scope>
    <source>
        <strain evidence="4">ATB-66</strain>
    </source>
</reference>
<keyword evidence="5" id="KW-1185">Reference proteome</keyword>
<dbReference type="OrthoDB" id="9812993at2"/>
<dbReference type="InterPro" id="IPR001647">
    <property type="entry name" value="HTH_TetR"/>
</dbReference>
<dbReference type="GO" id="GO:0003677">
    <property type="term" value="F:DNA binding"/>
    <property type="evidence" value="ECO:0007669"/>
    <property type="project" value="UniProtKB-UniRule"/>
</dbReference>
<dbReference type="EMBL" id="UXAV01000017">
    <property type="protein sequence ID" value="VDC19311.1"/>
    <property type="molecule type" value="Genomic_DNA"/>
</dbReference>
<dbReference type="Proteomes" id="UP000270468">
    <property type="component" value="Unassembled WGS sequence"/>
</dbReference>
<dbReference type="PANTHER" id="PTHR43479:SF22">
    <property type="entry name" value="TRANSCRIPTIONAL REGULATOR, TETR FAMILY"/>
    <property type="match status" value="1"/>
</dbReference>
<dbReference type="PROSITE" id="PS50977">
    <property type="entry name" value="HTH_TETR_2"/>
    <property type="match status" value="1"/>
</dbReference>
<dbReference type="InterPro" id="IPR023772">
    <property type="entry name" value="DNA-bd_HTH_TetR-type_CS"/>
</dbReference>
<dbReference type="PROSITE" id="PS01081">
    <property type="entry name" value="HTH_TETR_1"/>
    <property type="match status" value="1"/>
</dbReference>
<sequence length="296" mass="34925">MNDRKRKVLLAAQQLFIEKGFNSTSVQDILDKSKISKGTFYNYFTSKNECLIAILERARDESIVRRRELLIGQDITNKRILAEQITIRMLVNRENNLLPIYEAVFYSADTELRDYIKKHHLGELSWLSQRLIDIYGKEAIPYATDCAVMMTGMIQQIIHFRAASSKEELDTRTLILFIMPRIDAVMLNMMETHDFMLGKDLLNNLSVNEETQHEMKDRLITKLSGFLYFLEDDTKQEGYQYTQFLIDEIRSDEPRIPILESVIRSFREAFHETKHKPEALELIFNLWRYIDILKKK</sequence>
<gene>
    <name evidence="4" type="primary">nemR</name>
    <name evidence="4" type="ORF">FILTAD_00247</name>
</gene>
<dbReference type="InterPro" id="IPR009057">
    <property type="entry name" value="Homeodomain-like_sf"/>
</dbReference>
<dbReference type="SUPFAM" id="SSF46689">
    <property type="entry name" value="Homeodomain-like"/>
    <property type="match status" value="1"/>
</dbReference>
<evidence type="ECO:0000256" key="2">
    <source>
        <dbReference type="PROSITE-ProRule" id="PRU00335"/>
    </source>
</evidence>
<evidence type="ECO:0000256" key="1">
    <source>
        <dbReference type="ARBA" id="ARBA00023125"/>
    </source>
</evidence>
<dbReference type="AlphaFoldDB" id="A0A3P5WFG7"/>
<accession>A0A3P5WFG7</accession>
<evidence type="ECO:0000313" key="5">
    <source>
        <dbReference type="Proteomes" id="UP000270468"/>
    </source>
</evidence>
<dbReference type="Pfam" id="PF00440">
    <property type="entry name" value="TetR_N"/>
    <property type="match status" value="1"/>
</dbReference>
<protein>
    <submittedName>
        <fullName evidence="4">HTH-type transcriptional repressor NemR</fullName>
    </submittedName>
</protein>
<dbReference type="InterPro" id="IPR050624">
    <property type="entry name" value="HTH-type_Tx_Regulator"/>
</dbReference>